<dbReference type="Proteomes" id="UP000245166">
    <property type="component" value="Unassembled WGS sequence"/>
</dbReference>
<evidence type="ECO:0000313" key="2">
    <source>
        <dbReference type="Proteomes" id="UP000245166"/>
    </source>
</evidence>
<reference evidence="1 2" key="1">
    <citation type="submission" date="2018-03" db="EMBL/GenBank/DDBJ databases">
        <title>Genome assembly of novel Miniimonas species PCH200.</title>
        <authorList>
            <person name="Thakur V."/>
            <person name="Kumar V."/>
            <person name="Singh D."/>
        </authorList>
    </citation>
    <scope>NUCLEOTIDE SEQUENCE [LARGE SCALE GENOMIC DNA]</scope>
    <source>
        <strain evidence="1 2">PCH200</strain>
    </source>
</reference>
<evidence type="ECO:0008006" key="3">
    <source>
        <dbReference type="Google" id="ProtNLM"/>
    </source>
</evidence>
<comment type="caution">
    <text evidence="1">The sequence shown here is derived from an EMBL/GenBank/DDBJ whole genome shotgun (WGS) entry which is preliminary data.</text>
</comment>
<sequence length="290" mass="31782">MSAFQITRLVRRGLWPAVARGVVLVVPGLVNHSDWPERARQRAQVAALAAGDRGMLVGLAALSWLGVQGAPLRYVPEFTRLEGGTLRVQPGVRQRRLTRREDIAGHPKVVGFDGVLTSGPLWALQQGLSGLSRDQAVSLVDSALNTGRLRASDLPTLLHLLTAMPGVCALREWLPLVDGRSESPAETRARLVCHDSGVPPDDLQRTVLDQWGEFVARCDLVWELGDGRLLIIEMDGAHHRQTGQITRDNARDSALIGLGHVVHHVSWSDLFDGRLVAIVRRELHRAGRLS</sequence>
<dbReference type="RefSeq" id="WP_235866363.1">
    <property type="nucleotide sequence ID" value="NZ_PYHR01000002.1"/>
</dbReference>
<accession>A0A2U1ZY47</accession>
<protein>
    <recommendedName>
        <fullName evidence="3">DUF559 domain-containing protein</fullName>
    </recommendedName>
</protein>
<gene>
    <name evidence="1" type="ORF">C8046_15980</name>
</gene>
<dbReference type="EMBL" id="PYHR01000002">
    <property type="protein sequence ID" value="PWD51918.1"/>
    <property type="molecule type" value="Genomic_DNA"/>
</dbReference>
<keyword evidence="2" id="KW-1185">Reference proteome</keyword>
<name>A0A2U1ZY47_9MICO</name>
<evidence type="ECO:0000313" key="1">
    <source>
        <dbReference type="EMBL" id="PWD51918.1"/>
    </source>
</evidence>
<dbReference type="AlphaFoldDB" id="A0A2U1ZY47"/>
<proteinExistence type="predicted"/>
<organism evidence="1 2">
    <name type="scientific">Serinibacter arcticus</name>
    <dbReference type="NCBI Taxonomy" id="1655435"/>
    <lineage>
        <taxon>Bacteria</taxon>
        <taxon>Bacillati</taxon>
        <taxon>Actinomycetota</taxon>
        <taxon>Actinomycetes</taxon>
        <taxon>Micrococcales</taxon>
        <taxon>Beutenbergiaceae</taxon>
        <taxon>Serinibacter</taxon>
    </lineage>
</organism>